<dbReference type="AlphaFoldDB" id="A0A939JZJ1"/>
<comment type="caution">
    <text evidence="5">The sequence shown here is derived from an EMBL/GenBank/DDBJ whole genome shotgun (WGS) entry which is preliminary data.</text>
</comment>
<dbReference type="FunFam" id="3.40.50.12780:FF:000012">
    <property type="entry name" value="Non-ribosomal peptide synthetase"/>
    <property type="match status" value="1"/>
</dbReference>
<dbReference type="Gene3D" id="1.10.1200.10">
    <property type="entry name" value="ACP-like"/>
    <property type="match status" value="1"/>
</dbReference>
<dbReference type="InterPro" id="IPR041464">
    <property type="entry name" value="TubC_N"/>
</dbReference>
<dbReference type="GO" id="GO:0003824">
    <property type="term" value="F:catalytic activity"/>
    <property type="evidence" value="ECO:0007669"/>
    <property type="project" value="InterPro"/>
</dbReference>
<dbReference type="InterPro" id="IPR044894">
    <property type="entry name" value="TubC_N_sf"/>
</dbReference>
<comment type="cofactor">
    <cofactor evidence="1">
        <name>pantetheine 4'-phosphate</name>
        <dbReference type="ChEBI" id="CHEBI:47942"/>
    </cofactor>
</comment>
<dbReference type="Pfam" id="PF13193">
    <property type="entry name" value="AMP-binding_C"/>
    <property type="match status" value="1"/>
</dbReference>
<dbReference type="InterPro" id="IPR036736">
    <property type="entry name" value="ACP-like_sf"/>
</dbReference>
<dbReference type="InterPro" id="IPR009081">
    <property type="entry name" value="PP-bd_ACP"/>
</dbReference>
<dbReference type="GO" id="GO:0031177">
    <property type="term" value="F:phosphopantetheine binding"/>
    <property type="evidence" value="ECO:0007669"/>
    <property type="project" value="InterPro"/>
</dbReference>
<gene>
    <name evidence="5" type="ORF">J2I48_10685</name>
</gene>
<dbReference type="Pfam" id="PF00501">
    <property type="entry name" value="AMP-binding"/>
    <property type="match status" value="1"/>
</dbReference>
<dbReference type="InterPro" id="IPR001242">
    <property type="entry name" value="Condensation_dom"/>
</dbReference>
<dbReference type="SUPFAM" id="SSF56801">
    <property type="entry name" value="Acetyl-CoA synthetase-like"/>
    <property type="match status" value="1"/>
</dbReference>
<dbReference type="FunFam" id="2.30.38.10:FF:000001">
    <property type="entry name" value="Non-ribosomal peptide synthetase PvdI"/>
    <property type="match status" value="1"/>
</dbReference>
<dbReference type="InterPro" id="IPR020845">
    <property type="entry name" value="AMP-binding_CS"/>
</dbReference>
<dbReference type="SUPFAM" id="SSF47336">
    <property type="entry name" value="ACP-like"/>
    <property type="match status" value="1"/>
</dbReference>
<protein>
    <submittedName>
        <fullName evidence="5">Amino acid adenylation domain-containing protein</fullName>
    </submittedName>
</protein>
<reference evidence="5 6" key="1">
    <citation type="submission" date="2021-03" db="EMBL/GenBank/DDBJ databases">
        <title>Fibrella sp. HMF5036 genome sequencing and assembly.</title>
        <authorList>
            <person name="Kang H."/>
            <person name="Kim H."/>
            <person name="Bae S."/>
            <person name="Joh K."/>
        </authorList>
    </citation>
    <scope>NUCLEOTIDE SEQUENCE [LARGE SCALE GENOMIC DNA]</scope>
    <source>
        <strain evidence="5 6">HMF5036</strain>
    </source>
</reference>
<dbReference type="PROSITE" id="PS00012">
    <property type="entry name" value="PHOSPHOPANTETHEINE"/>
    <property type="match status" value="1"/>
</dbReference>
<evidence type="ECO:0000313" key="6">
    <source>
        <dbReference type="Proteomes" id="UP000664795"/>
    </source>
</evidence>
<dbReference type="SUPFAM" id="SSF52777">
    <property type="entry name" value="CoA-dependent acyltransferases"/>
    <property type="match status" value="2"/>
</dbReference>
<dbReference type="Gene3D" id="3.40.50.980">
    <property type="match status" value="2"/>
</dbReference>
<dbReference type="Pfam" id="PF00668">
    <property type="entry name" value="Condensation"/>
    <property type="match status" value="1"/>
</dbReference>
<dbReference type="Pfam" id="PF18563">
    <property type="entry name" value="TubC_N"/>
    <property type="match status" value="1"/>
</dbReference>
<keyword evidence="2" id="KW-0596">Phosphopantetheine</keyword>
<dbReference type="SMART" id="SM00823">
    <property type="entry name" value="PKS_PP"/>
    <property type="match status" value="1"/>
</dbReference>
<accession>A0A939JZJ1</accession>
<keyword evidence="6" id="KW-1185">Reference proteome</keyword>
<dbReference type="Gene3D" id="1.10.10.1830">
    <property type="entry name" value="Non-ribosomal peptide synthase, adenylation domain"/>
    <property type="match status" value="1"/>
</dbReference>
<dbReference type="CDD" id="cd19531">
    <property type="entry name" value="LCL_NRPS-like"/>
    <property type="match status" value="1"/>
</dbReference>
<dbReference type="Proteomes" id="UP000664795">
    <property type="component" value="Unassembled WGS sequence"/>
</dbReference>
<dbReference type="PANTHER" id="PTHR45527:SF1">
    <property type="entry name" value="FATTY ACID SYNTHASE"/>
    <property type="match status" value="1"/>
</dbReference>
<dbReference type="Gene3D" id="3.30.559.10">
    <property type="entry name" value="Chloramphenicol acetyltransferase-like domain"/>
    <property type="match status" value="1"/>
</dbReference>
<keyword evidence="3" id="KW-0597">Phosphoprotein</keyword>
<dbReference type="CDD" id="cd17643">
    <property type="entry name" value="A_NRPS_Cytc1-like"/>
    <property type="match status" value="1"/>
</dbReference>
<name>A0A939JZJ1_9BACT</name>
<dbReference type="RefSeq" id="WP_207335435.1">
    <property type="nucleotide sequence ID" value="NZ_JAFMYU010000007.1"/>
</dbReference>
<evidence type="ECO:0000256" key="1">
    <source>
        <dbReference type="ARBA" id="ARBA00001957"/>
    </source>
</evidence>
<proteinExistence type="predicted"/>
<dbReference type="EMBL" id="JAFMYU010000007">
    <property type="protein sequence ID" value="MBO0931463.1"/>
    <property type="molecule type" value="Genomic_DNA"/>
</dbReference>
<dbReference type="Gene3D" id="2.30.38.10">
    <property type="entry name" value="Luciferase, Domain 3"/>
    <property type="match status" value="1"/>
</dbReference>
<evidence type="ECO:0000256" key="2">
    <source>
        <dbReference type="ARBA" id="ARBA00022450"/>
    </source>
</evidence>
<dbReference type="InterPro" id="IPR010071">
    <property type="entry name" value="AA_adenyl_dom"/>
</dbReference>
<dbReference type="Gene3D" id="3.30.300.30">
    <property type="match status" value="1"/>
</dbReference>
<dbReference type="InterPro" id="IPR006162">
    <property type="entry name" value="Ppantetheine_attach_site"/>
</dbReference>
<evidence type="ECO:0000259" key="4">
    <source>
        <dbReference type="PROSITE" id="PS50075"/>
    </source>
</evidence>
<dbReference type="InterPro" id="IPR000873">
    <property type="entry name" value="AMP-dep_synth/lig_dom"/>
</dbReference>
<sequence length="1130" mass="124934">MTIPELIHALRAAQIQVRVVNDRLALQPATGIPPALLDAVRTHKTALIDFLRAAQTGGTPTIVPVARQAHYPLSSAQRRMWILDQYPGARQAYNIIGAYQLSGRLHVAALAAALTGVVARHESLRTTFLVVDGEPRQQVADHGIAALEQVDLPNPNALPDWLQTEAQRAFDLEKGPLLRVTLLRQQLNEHLLVLTLHHIIADGTSVEVLMRELSALYNTQIGAAAQPLPPLPIHYKDYAHWQLGGLTSPGQAQHKQYWQQTFADGTPVLELPTDFPKARGRTFRGASLKMPVDAGIVSNFNALCISHEASFFMGLLATLNVLLYRYTGQTDLVVGTPVAGREQTELQNQIGFYINTLALRTQLDGAEDFATILHRVRTNTLAAFAHQNYPFDVLLDDLTATATGPLPALFDVMLMYQRFTEPTAETALSGLVVTDYFLDNQTSKFDLTISVFESVAGVELLVNYNTDRFSEPRIRRLMDHFQGLMQQVVCHPRRPVCELDYLTDHERHHLLVAVNQTDANYPHHQTVGALFDAQVLATPNHTALVFEHNRLTYKELNERANQLAHYLRSVHGVGPEDHVAMLMDRSEYLVVALLGVLKAGAAYVPIDPDYPTERIGFTLHDAAAVAVITNGSLPPATAACVPDGCAVVDLQPWAQTLAGQPTHNPVAVNQPADLAYIIYTSGSTGQPKGVLVEHRNVVRLFVNDRPLFDFNANDVWVLFHSVCFDFSVWEIFGALLFGGKLVVAPRHTVQDPARLVDLLVAEGVTVLNQVPTLFGLVAQEVLGRAELPPLLLRYVIFGGEALTPATLVGWHEQYPQVALVNMYGITETTVHVTYKRIGPADMAAGISNIGTPIPTLKVYLMDAQRQLVPVGVVGELMVGGAGVSRGYLNRPALTAERFIENPYVSGERLYASGDLGKWQDDGSLVYMSRRDNQVKIRGYRIELSEIDHACLAFADLSDVRTLLHTEPSGQKLLVAYVVPRPDFLPTNLKTFLHKKLPDHMQPDRIICLERFPVTVNGKIDTKSFPPPVTQPVAFLPTQHLFRNDEERVVMQLFQEVIPGQLFGLGDNLFDAGFNSLSVIESVRLLHRAFPAVVQIQDVFSYPSVRQLADLIRQRTTPAKAPSEAITVYDL</sequence>
<dbReference type="FunFam" id="3.40.50.980:FF:000002">
    <property type="entry name" value="Enterobactin synthetase component F"/>
    <property type="match status" value="1"/>
</dbReference>
<feature type="domain" description="Carrier" evidence="4">
    <location>
        <begin position="1040"/>
        <end position="1115"/>
    </location>
</feature>
<dbReference type="Gene3D" id="3.30.559.30">
    <property type="entry name" value="Nonribosomal peptide synthetase, condensation domain"/>
    <property type="match status" value="1"/>
</dbReference>
<dbReference type="InterPro" id="IPR025110">
    <property type="entry name" value="AMP-bd_C"/>
</dbReference>
<dbReference type="InterPro" id="IPR020806">
    <property type="entry name" value="PKS_PP-bd"/>
</dbReference>
<organism evidence="5 6">
    <name type="scientific">Fibrella aquatilis</name>
    <dbReference type="NCBI Taxonomy" id="2817059"/>
    <lineage>
        <taxon>Bacteria</taxon>
        <taxon>Pseudomonadati</taxon>
        <taxon>Bacteroidota</taxon>
        <taxon>Cytophagia</taxon>
        <taxon>Cytophagales</taxon>
        <taxon>Spirosomataceae</taxon>
        <taxon>Fibrella</taxon>
    </lineage>
</organism>
<dbReference type="NCBIfam" id="TIGR01733">
    <property type="entry name" value="AA-adenyl-dom"/>
    <property type="match status" value="1"/>
</dbReference>
<evidence type="ECO:0000256" key="3">
    <source>
        <dbReference type="ARBA" id="ARBA00022553"/>
    </source>
</evidence>
<dbReference type="Pfam" id="PF00550">
    <property type="entry name" value="PP-binding"/>
    <property type="match status" value="1"/>
</dbReference>
<dbReference type="PANTHER" id="PTHR45527">
    <property type="entry name" value="NONRIBOSOMAL PEPTIDE SYNTHETASE"/>
    <property type="match status" value="1"/>
</dbReference>
<dbReference type="PROSITE" id="PS50075">
    <property type="entry name" value="CARRIER"/>
    <property type="match status" value="1"/>
</dbReference>
<dbReference type="PROSITE" id="PS00455">
    <property type="entry name" value="AMP_BINDING"/>
    <property type="match status" value="1"/>
</dbReference>
<dbReference type="InterPro" id="IPR045851">
    <property type="entry name" value="AMP-bd_C_sf"/>
</dbReference>
<evidence type="ECO:0000313" key="5">
    <source>
        <dbReference type="EMBL" id="MBO0931463.1"/>
    </source>
</evidence>
<dbReference type="GO" id="GO:0043041">
    <property type="term" value="P:amino acid activation for nonribosomal peptide biosynthetic process"/>
    <property type="evidence" value="ECO:0007669"/>
    <property type="project" value="TreeGrafter"/>
</dbReference>
<dbReference type="GO" id="GO:0044550">
    <property type="term" value="P:secondary metabolite biosynthetic process"/>
    <property type="evidence" value="ECO:0007669"/>
    <property type="project" value="TreeGrafter"/>
</dbReference>
<dbReference type="FunFam" id="3.40.50.980:FF:000001">
    <property type="entry name" value="Non-ribosomal peptide synthetase"/>
    <property type="match status" value="1"/>
</dbReference>
<dbReference type="GO" id="GO:0005829">
    <property type="term" value="C:cytosol"/>
    <property type="evidence" value="ECO:0007669"/>
    <property type="project" value="TreeGrafter"/>
</dbReference>
<dbReference type="InterPro" id="IPR023213">
    <property type="entry name" value="CAT-like_dom_sf"/>
</dbReference>